<sequence>MTQNHKVLSISHLVEDAPLKSSGPFPKKAAISPTAQKRCTSAVSGVLACFYALHARNLAVLEELELKETKDQARIDSLKANNNCLKAIAQAYASDVLLQDWKRRLPPEAKRAFCFLGFAMKPGAKAITFRLGHEVATAALSAKKGSTDYLSALARTMGITDFAFTTEFVDSKSEENHGLHIHGIACIPAALTVEAIQRLLAPKQNLKANPPVKGYRQRGKNKAISATELQTPGAWVSYIDKEFEFTSHRLHSNPGYASRSATLAGKELYEAIRAWLRS</sequence>
<dbReference type="AlphaFoldDB" id="A0AB37ZFH5"/>
<accession>A0AB37ZFH5</accession>
<proteinExistence type="predicted"/>
<protein>
    <recommendedName>
        <fullName evidence="3">Replication protein</fullName>
    </recommendedName>
</protein>
<dbReference type="EMBL" id="FNHM01000001">
    <property type="protein sequence ID" value="SDM05516.1"/>
    <property type="molecule type" value="Genomic_DNA"/>
</dbReference>
<evidence type="ECO:0000313" key="2">
    <source>
        <dbReference type="Proteomes" id="UP000183853"/>
    </source>
</evidence>
<name>A0AB37ZFH5_PSESX</name>
<evidence type="ECO:0000313" key="1">
    <source>
        <dbReference type="EMBL" id="SDM05516.1"/>
    </source>
</evidence>
<comment type="caution">
    <text evidence="1">The sequence shown here is derived from an EMBL/GenBank/DDBJ whole genome shotgun (WGS) entry which is preliminary data.</text>
</comment>
<reference evidence="1 2" key="1">
    <citation type="submission" date="2016-10" db="EMBL/GenBank/DDBJ databases">
        <authorList>
            <person name="Varghese N."/>
            <person name="Submissions S."/>
        </authorList>
    </citation>
    <scope>NUCLEOTIDE SEQUENCE [LARGE SCALE GENOMIC DNA]</scope>
    <source>
        <strain evidence="1 2">BS2122</strain>
    </source>
</reference>
<organism evidence="1 2">
    <name type="scientific">Pseudomonas syringae</name>
    <dbReference type="NCBI Taxonomy" id="317"/>
    <lineage>
        <taxon>Bacteria</taxon>
        <taxon>Pseudomonadati</taxon>
        <taxon>Pseudomonadota</taxon>
        <taxon>Gammaproteobacteria</taxon>
        <taxon>Pseudomonadales</taxon>
        <taxon>Pseudomonadaceae</taxon>
        <taxon>Pseudomonas</taxon>
    </lineage>
</organism>
<dbReference type="Proteomes" id="UP000183853">
    <property type="component" value="Unassembled WGS sequence"/>
</dbReference>
<evidence type="ECO:0008006" key="3">
    <source>
        <dbReference type="Google" id="ProtNLM"/>
    </source>
</evidence>
<gene>
    <name evidence="1" type="ORF">SAMN05444505_101545</name>
</gene>